<reference evidence="4" key="3">
    <citation type="journal article" date="2011" name="PLoS ONE">
        <title>Genome sequence of a mesophilic hydrogenotrophic methanogen Methanocella paludicola, the first cultivated representative of the order Methanocellales.</title>
        <authorList>
            <person name="Sakai S."/>
            <person name="Takaki Y."/>
            <person name="Shimamura S."/>
            <person name="Sekine M."/>
            <person name="Tajima T."/>
            <person name="Kosugi H."/>
            <person name="Ichikawa N."/>
            <person name="Tasumi E."/>
            <person name="Hiraki A.T."/>
            <person name="Shimizu A."/>
            <person name="Kato Y."/>
            <person name="Nishiko R."/>
            <person name="Mori K."/>
            <person name="Fujita N."/>
            <person name="Imachi H."/>
            <person name="Takai K."/>
        </authorList>
    </citation>
    <scope>NUCLEOTIDE SEQUENCE [LARGE SCALE GENOMIC DNA]</scope>
    <source>
        <strain evidence="4">DSM 17711 / JCM 13418 / NBRC 101707 / SANAE</strain>
    </source>
</reference>
<dbReference type="PANTHER" id="PTHR10953:SF102">
    <property type="entry name" value="ADENYLYLTRANSFERASE AND SULFURTRANSFERASE MOCS3"/>
    <property type="match status" value="1"/>
</dbReference>
<dbReference type="KEGG" id="mpd:MCP_1909"/>
<keyword evidence="4" id="KW-1185">Reference proteome</keyword>
<reference evidence="3 4" key="2">
    <citation type="journal article" date="2008" name="Int. J. Syst. Evol. Microbiol.">
        <title>Methanocella paludicola gen. nov., sp. nov., a methane-producing archaeon, the first isolate of the lineage 'Rice Cluster I', and proposal of the new archaeal order Methanocellales ord. nov.</title>
        <authorList>
            <person name="Sakai S."/>
            <person name="Imachi H."/>
            <person name="Hanada S."/>
            <person name="Ohashi A."/>
            <person name="Harada H."/>
            <person name="Kamagata Y."/>
        </authorList>
    </citation>
    <scope>NUCLEOTIDE SEQUENCE [LARGE SCALE GENOMIC DNA]</scope>
    <source>
        <strain evidence="4">DSM 17711 / JCM 13418 / NBRC 101707 / SANAE</strain>
    </source>
</reference>
<evidence type="ECO:0000259" key="2">
    <source>
        <dbReference type="Pfam" id="PF00899"/>
    </source>
</evidence>
<protein>
    <submittedName>
        <fullName evidence="3">ThiF/MoeB sulfur transfer protein</fullName>
    </submittedName>
</protein>
<dbReference type="RefSeq" id="WP_012900658.1">
    <property type="nucleotide sequence ID" value="NC_013665.1"/>
</dbReference>
<dbReference type="OrthoDB" id="7915at2157"/>
<evidence type="ECO:0000313" key="4">
    <source>
        <dbReference type="Proteomes" id="UP000001882"/>
    </source>
</evidence>
<accession>D1YZV9</accession>
<dbReference type="InParanoid" id="D1YZV9"/>
<dbReference type="InterPro" id="IPR000594">
    <property type="entry name" value="ThiF_NAD_FAD-bd"/>
</dbReference>
<evidence type="ECO:0000256" key="1">
    <source>
        <dbReference type="ARBA" id="ARBA00009919"/>
    </source>
</evidence>
<proteinExistence type="inferred from homology"/>
<dbReference type="Gene3D" id="3.40.50.720">
    <property type="entry name" value="NAD(P)-binding Rossmann-like Domain"/>
    <property type="match status" value="1"/>
</dbReference>
<sequence length="248" mass="27725">MPQRELNDYDLKRYDRQIILRGFGEEGQKKLKNTRVFVAGCGGLGSPIAYYLAAAGFGHLVLVDMDVVDLSNLNRQILHWDENIGELKVKSAYEKLSRLNPEIELTPLNMEITGDNVYELTEGCDIIMDAMDNFPARYMLNRASLKHGIPFIHASIWGMEGRLTTLVPGKTPCLECIFPNAPPKEKFPVLGATAGVLGTLQVTEAVKVILGTGEPLLNRLLVYDGEYMEFHEICIDKNPDCPACRHME</sequence>
<dbReference type="GO" id="GO:0008641">
    <property type="term" value="F:ubiquitin-like modifier activating enzyme activity"/>
    <property type="evidence" value="ECO:0007669"/>
    <property type="project" value="InterPro"/>
</dbReference>
<dbReference type="GO" id="GO:0004792">
    <property type="term" value="F:thiosulfate-cyanide sulfurtransferase activity"/>
    <property type="evidence" value="ECO:0007669"/>
    <property type="project" value="TreeGrafter"/>
</dbReference>
<organism evidence="3 4">
    <name type="scientific">Methanocella paludicola (strain DSM 17711 / JCM 13418 / NBRC 101707 / SANAE)</name>
    <dbReference type="NCBI Taxonomy" id="304371"/>
    <lineage>
        <taxon>Archaea</taxon>
        <taxon>Methanobacteriati</taxon>
        <taxon>Methanobacteriota</taxon>
        <taxon>Stenosarchaea group</taxon>
        <taxon>Methanomicrobia</taxon>
        <taxon>Methanocellales</taxon>
        <taxon>Methanocellaceae</taxon>
        <taxon>Methanocella</taxon>
    </lineage>
</organism>
<evidence type="ECO:0000313" key="3">
    <source>
        <dbReference type="EMBL" id="BAI61981.1"/>
    </source>
</evidence>
<feature type="domain" description="THIF-type NAD/FAD binding fold" evidence="2">
    <location>
        <begin position="14"/>
        <end position="243"/>
    </location>
</feature>
<dbReference type="FunFam" id="3.40.50.720:FF:000080">
    <property type="entry name" value="Thiazole biosynthesis adenylyltransferase ThiF"/>
    <property type="match status" value="1"/>
</dbReference>
<reference evidence="3 4" key="1">
    <citation type="journal article" date="2007" name="Appl. Environ. Microbiol.">
        <title>Isolation of key methanogens for global methane emission from rice paddy fields: a novel isolate affiliated with the clone cluster rice cluster I.</title>
        <authorList>
            <person name="Sakai S."/>
            <person name="Imachi H."/>
            <person name="Sekiguchi Y."/>
            <person name="Ohashi A."/>
            <person name="Harada H."/>
            <person name="Kamagata Y."/>
        </authorList>
    </citation>
    <scope>NUCLEOTIDE SEQUENCE [LARGE SCALE GENOMIC DNA]</scope>
    <source>
        <strain evidence="4">DSM 17711 / JCM 13418 / NBRC 101707 / SANAE</strain>
    </source>
</reference>
<comment type="similarity">
    <text evidence="1">Belongs to the HesA/MoeB/ThiF family.</text>
</comment>
<dbReference type="GO" id="GO:0005737">
    <property type="term" value="C:cytoplasm"/>
    <property type="evidence" value="ECO:0007669"/>
    <property type="project" value="TreeGrafter"/>
</dbReference>
<dbReference type="STRING" id="304371.MCP_1909"/>
<dbReference type="Proteomes" id="UP000001882">
    <property type="component" value="Chromosome"/>
</dbReference>
<dbReference type="Pfam" id="PF00899">
    <property type="entry name" value="ThiF"/>
    <property type="match status" value="1"/>
</dbReference>
<dbReference type="CDD" id="cd00757">
    <property type="entry name" value="ThiF_MoeB_HesA_family"/>
    <property type="match status" value="1"/>
</dbReference>
<dbReference type="InterPro" id="IPR045886">
    <property type="entry name" value="ThiF/MoeB/HesA"/>
</dbReference>
<dbReference type="GeneID" id="8682678"/>
<name>D1YZV9_METPS</name>
<dbReference type="eggNOG" id="arCOG01676">
    <property type="taxonomic scope" value="Archaea"/>
</dbReference>
<dbReference type="AlphaFoldDB" id="D1YZV9"/>
<dbReference type="InterPro" id="IPR035985">
    <property type="entry name" value="Ubiquitin-activating_enz"/>
</dbReference>
<gene>
    <name evidence="3" type="ordered locus">MCP_1909</name>
</gene>
<dbReference type="EMBL" id="AP011532">
    <property type="protein sequence ID" value="BAI61981.1"/>
    <property type="molecule type" value="Genomic_DNA"/>
</dbReference>
<dbReference type="PANTHER" id="PTHR10953">
    <property type="entry name" value="UBIQUITIN-ACTIVATING ENZYME E1"/>
    <property type="match status" value="1"/>
</dbReference>
<dbReference type="GO" id="GO:0016779">
    <property type="term" value="F:nucleotidyltransferase activity"/>
    <property type="evidence" value="ECO:0007669"/>
    <property type="project" value="TreeGrafter"/>
</dbReference>
<dbReference type="SUPFAM" id="SSF69572">
    <property type="entry name" value="Activating enzymes of the ubiquitin-like proteins"/>
    <property type="match status" value="1"/>
</dbReference>